<feature type="compositionally biased region" description="Acidic residues" evidence="1">
    <location>
        <begin position="1099"/>
        <end position="1115"/>
    </location>
</feature>
<feature type="compositionally biased region" description="Low complexity" evidence="1">
    <location>
        <begin position="904"/>
        <end position="922"/>
    </location>
</feature>
<dbReference type="EMBL" id="SNRW01007804">
    <property type="protein sequence ID" value="KAA6380591.1"/>
    <property type="molecule type" value="Genomic_DNA"/>
</dbReference>
<feature type="region of interest" description="Disordered" evidence="1">
    <location>
        <begin position="101"/>
        <end position="120"/>
    </location>
</feature>
<reference evidence="2 3" key="1">
    <citation type="submission" date="2019-03" db="EMBL/GenBank/DDBJ databases">
        <title>Single cell metagenomics reveals metabolic interactions within the superorganism composed of flagellate Streblomastix strix and complex community of Bacteroidetes bacteria on its surface.</title>
        <authorList>
            <person name="Treitli S.C."/>
            <person name="Kolisko M."/>
            <person name="Husnik F."/>
            <person name="Keeling P."/>
            <person name="Hampl V."/>
        </authorList>
    </citation>
    <scope>NUCLEOTIDE SEQUENCE [LARGE SCALE GENOMIC DNA]</scope>
    <source>
        <strain evidence="2">ST1C</strain>
    </source>
</reference>
<feature type="region of interest" description="Disordered" evidence="1">
    <location>
        <begin position="704"/>
        <end position="743"/>
    </location>
</feature>
<feature type="compositionally biased region" description="Basic and acidic residues" evidence="1">
    <location>
        <begin position="530"/>
        <end position="541"/>
    </location>
</feature>
<feature type="region of interest" description="Disordered" evidence="1">
    <location>
        <begin position="964"/>
        <end position="1006"/>
    </location>
</feature>
<sequence>MAEREKAIREKKRQEEEEEKRIEQKRQEKIKHEISKETKQRQLEIEREKNWENQIKTERQNERSRLKEREERIRRIEEELEETRKQINRRSKSMYNYPIRVTDASQGGSSSYRSNENDTSIRDQLSFRPLSAVPQDYKYRQQIHSISSKQPLNKNTIIQQRYFPKQRQLGSSEVSGYARVHQRRKEKVAQGQITRFHLSKIDDRFDGYLTFIVGVDLEAEIRREKERQIEYKMKLQRDAEIEAIIRQNEKQEEDAVNQAMAAKDQKIRDGYNTNGQNANPYLKAKTQMHDLIKSQQQSTQQQQQPTKDPIQAQRDKFASTLINSYPLDPTPSDPPQSRWIGAGVNNTQVADRGFDLHFTIDIFSNEEIFVKSIPIIHPEQKQAVSQFGLKPAMKFGGGIDKRVKINVDQSVVIQRAEQLKLEKQAAVQRAWAELNVNPDELQAFSSKFKNKPANKNTANQTALQRRGIQNIPRPIPNEDSSSSSDNFNYDLTGHIAPKINMKLVKRNNNLNFNISRRDGSINRSYSPVEWADRSQGDENDSKSAAGQSMNNNNNNNNNNNQDYRSQLSQRSNQYQYQDQDDSEDSDDEEQEEQDKRVVVFRREKDDWLLRNIKDKKERQKQMKQTNKTLENTNNAQIAQQMGEPQVVKLLKAYVMGNISDGKTASTSKQLEKAMNLKEFNLFATLHIKNSTDLVKLRIEAAKSGQNQPIAPKLQSNSPNPNSSSSPSPNLNQPKIAPPSQAQTPLNYMNQSQFMNQSNAGTGIDNSQSIIAPQKLQEMQQKQQQMNDLDLNQVKIGQKIQTQADITKTWVDTTTQYSSATIGELLPYFNSSPALLGAFQHVTQRFFSQQILVVLKPKPITSPSLFYQKMQVNSYTYASQPYIQYDNTLPDQQQNALTKQEQKVEQQQLIHQQQQQQFDQQSEAGSRINDQSDQRDVSPAPSQSQSPMLNAGAQKMIAASEGRVIDDQPPTAPSTVEMYNQPPQSPKYQNQPKQQQLYHSGSMQAQNTNAKNENQLIEPGIIELNQDLEKNDKLIVYCEWNDGIPGEVDIENLGTEFPKVVGSSALFKSKMAIHNAILKQKMNESNNPNYGYGTKRSQNDDEDDDEEEEDDDMDEEALNRRKRRQQQEYQEQQFRQQQQQKNLQQSQNSLHQSQHLLNPQFIPPNSSRYPQNQGNQDDDDDDNNQQRPAPLPNDVDQLRTIEQNVWLRLLGKEVARRKGWKLRGPVTAA</sequence>
<feature type="region of interest" description="Disordered" evidence="1">
    <location>
        <begin position="288"/>
        <end position="311"/>
    </location>
</feature>
<dbReference type="AlphaFoldDB" id="A0A5J4VDK9"/>
<dbReference type="Proteomes" id="UP000324800">
    <property type="component" value="Unassembled WGS sequence"/>
</dbReference>
<feature type="non-terminal residue" evidence="2">
    <location>
        <position position="1228"/>
    </location>
</feature>
<feature type="region of interest" description="Disordered" evidence="1">
    <location>
        <begin position="449"/>
        <end position="489"/>
    </location>
</feature>
<feature type="compositionally biased region" description="Polar residues" evidence="1">
    <location>
        <begin position="561"/>
        <end position="572"/>
    </location>
</feature>
<feature type="region of interest" description="Disordered" evidence="1">
    <location>
        <begin position="1078"/>
        <end position="1196"/>
    </location>
</feature>
<feature type="region of interest" description="Disordered" evidence="1">
    <location>
        <begin position="904"/>
        <end position="952"/>
    </location>
</feature>
<name>A0A5J4VDK9_9EUKA</name>
<feature type="compositionally biased region" description="Polar residues" evidence="1">
    <location>
        <begin position="972"/>
        <end position="1006"/>
    </location>
</feature>
<feature type="compositionally biased region" description="Low complexity" evidence="1">
    <location>
        <begin position="550"/>
        <end position="560"/>
    </location>
</feature>
<gene>
    <name evidence="2" type="ORF">EZS28_023880</name>
</gene>
<protein>
    <submittedName>
        <fullName evidence="2">Uncharacterized protein</fullName>
    </submittedName>
</protein>
<feature type="region of interest" description="Disordered" evidence="1">
    <location>
        <begin position="1"/>
        <end position="69"/>
    </location>
</feature>
<feature type="compositionally biased region" description="Polar residues" evidence="1">
    <location>
        <begin position="449"/>
        <end position="463"/>
    </location>
</feature>
<evidence type="ECO:0000313" key="2">
    <source>
        <dbReference type="EMBL" id="KAA6380591.1"/>
    </source>
</evidence>
<evidence type="ECO:0000256" key="1">
    <source>
        <dbReference type="SAM" id="MobiDB-lite"/>
    </source>
</evidence>
<feature type="compositionally biased region" description="Low complexity" evidence="1">
    <location>
        <begin position="713"/>
        <end position="733"/>
    </location>
</feature>
<feature type="compositionally biased region" description="Acidic residues" evidence="1">
    <location>
        <begin position="578"/>
        <end position="592"/>
    </location>
</feature>
<feature type="region of interest" description="Disordered" evidence="1">
    <location>
        <begin position="616"/>
        <end position="637"/>
    </location>
</feature>
<evidence type="ECO:0000313" key="3">
    <source>
        <dbReference type="Proteomes" id="UP000324800"/>
    </source>
</evidence>
<proteinExistence type="predicted"/>
<feature type="region of interest" description="Disordered" evidence="1">
    <location>
        <begin position="513"/>
        <end position="597"/>
    </location>
</feature>
<accession>A0A5J4VDK9</accession>
<comment type="caution">
    <text evidence="2">The sequence shown here is derived from an EMBL/GenBank/DDBJ whole genome shotgun (WGS) entry which is preliminary data.</text>
</comment>
<feature type="compositionally biased region" description="Polar residues" evidence="1">
    <location>
        <begin position="103"/>
        <end position="114"/>
    </location>
</feature>
<organism evidence="2 3">
    <name type="scientific">Streblomastix strix</name>
    <dbReference type="NCBI Taxonomy" id="222440"/>
    <lineage>
        <taxon>Eukaryota</taxon>
        <taxon>Metamonada</taxon>
        <taxon>Preaxostyla</taxon>
        <taxon>Oxymonadida</taxon>
        <taxon>Streblomastigidae</taxon>
        <taxon>Streblomastix</taxon>
    </lineage>
</organism>
<feature type="compositionally biased region" description="Low complexity" evidence="1">
    <location>
        <begin position="293"/>
        <end position="311"/>
    </location>
</feature>
<feature type="compositionally biased region" description="Low complexity" evidence="1">
    <location>
        <begin position="1126"/>
        <end position="1157"/>
    </location>
</feature>
<feature type="compositionally biased region" description="Polar residues" evidence="1">
    <location>
        <begin position="622"/>
        <end position="637"/>
    </location>
</feature>